<dbReference type="GO" id="GO:0016740">
    <property type="term" value="F:transferase activity"/>
    <property type="evidence" value="ECO:0007669"/>
    <property type="project" value="TreeGrafter"/>
</dbReference>
<evidence type="ECO:0000313" key="2">
    <source>
        <dbReference type="EMBL" id="ADO77298.1"/>
    </source>
</evidence>
<dbReference type="InterPro" id="IPR041712">
    <property type="entry name" value="DHPS-like_MBL-fold"/>
</dbReference>
<protein>
    <submittedName>
        <fullName evidence="2">Beta-lactamase domain protein</fullName>
    </submittedName>
</protein>
<gene>
    <name evidence="2" type="ordered locus">Hprae_1151</name>
</gene>
<evidence type="ECO:0000259" key="1">
    <source>
        <dbReference type="SMART" id="SM00849"/>
    </source>
</evidence>
<feature type="domain" description="Metallo-beta-lactamase" evidence="1">
    <location>
        <begin position="24"/>
        <end position="244"/>
    </location>
</feature>
<dbReference type="STRING" id="572479.Hprae_1151"/>
<dbReference type="HOGENOM" id="CLU_036012_0_0_9"/>
<proteinExistence type="predicted"/>
<evidence type="ECO:0000313" key="3">
    <source>
        <dbReference type="Proteomes" id="UP000006866"/>
    </source>
</evidence>
<dbReference type="PATRIC" id="fig|572479.3.peg.1163"/>
<dbReference type="AlphaFoldDB" id="E3DM20"/>
<dbReference type="CDD" id="cd07713">
    <property type="entry name" value="DHPS-like_MBL-fold"/>
    <property type="match status" value="1"/>
</dbReference>
<dbReference type="RefSeq" id="WP_014553326.1">
    <property type="nucleotide sequence ID" value="NC_017455.1"/>
</dbReference>
<dbReference type="InterPro" id="IPR036866">
    <property type="entry name" value="RibonucZ/Hydroxyglut_hydro"/>
</dbReference>
<organism evidence="2 3">
    <name type="scientific">Halanaerobium praevalens (strain ATCC 33744 / DSM 2228 / GSL)</name>
    <dbReference type="NCBI Taxonomy" id="572479"/>
    <lineage>
        <taxon>Bacteria</taxon>
        <taxon>Bacillati</taxon>
        <taxon>Bacillota</taxon>
        <taxon>Clostridia</taxon>
        <taxon>Halanaerobiales</taxon>
        <taxon>Halanaerobiaceae</taxon>
        <taxon>Halanaerobium</taxon>
    </lineage>
</organism>
<name>E3DM20_HALPG</name>
<dbReference type="eggNOG" id="COG1237">
    <property type="taxonomic scope" value="Bacteria"/>
</dbReference>
<sequence>MNQRVEIKIVVANSVYQKNLLAEHGLSFWIKLGTKEYLFDTGQGLVLRHNLKELEIQLDSLNGILLSHGHYDHANGLKSLLKAKPDLKLYAHSDIFLPKYSKKSSQLIDRGMNITRTDLQNFRPVNKAKQIDAGLWLTGEISLDNREAIMKAKYKVKENEELKLDPFKDDQAVFIESKAGIVVLLGCSHSGVIYTLKQIRKLTARKKIAAIIGGMHLIHADQKRIDKIINYLRKLDFDLLVPLHCTGFKAAAQMKAVFKERVVAGGVGNKFLF</sequence>
<dbReference type="KEGG" id="hpk:Hprae_1151"/>
<dbReference type="InterPro" id="IPR052926">
    <property type="entry name" value="Metallo-beta-lactamase_dom"/>
</dbReference>
<dbReference type="SMART" id="SM00849">
    <property type="entry name" value="Lactamase_B"/>
    <property type="match status" value="1"/>
</dbReference>
<dbReference type="Gene3D" id="3.60.15.10">
    <property type="entry name" value="Ribonuclease Z/Hydroxyacylglutathione hydrolase-like"/>
    <property type="match status" value="1"/>
</dbReference>
<dbReference type="PANTHER" id="PTHR13754:SF18">
    <property type="entry name" value="7,8-DIHYDROPTERIN-6-METHYL-4-(BETA-D-RIBOFURANOSYL)-AMINOBENZENE-5'-PHOSPHATE SYNTHASE"/>
    <property type="match status" value="1"/>
</dbReference>
<reference evidence="3" key="1">
    <citation type="submission" date="2010-10" db="EMBL/GenBank/DDBJ databases">
        <title>The complete genome of Halanaerobium praevalens DSM 2228.</title>
        <authorList>
            <consortium name="US DOE Joint Genome Institute (JGI-PGF)"/>
            <person name="Lucas S."/>
            <person name="Copeland A."/>
            <person name="Lapidus A."/>
            <person name="Glavina del Rio T."/>
            <person name="Dalin E."/>
            <person name="Tice H."/>
            <person name="Bruce D."/>
            <person name="Goodwin L."/>
            <person name="Pitluck S."/>
            <person name="Kyrpides N."/>
            <person name="Mavromatis K."/>
            <person name="Ivanova N."/>
            <person name="Ovchinnikova G."/>
            <person name="Chertkov O."/>
            <person name="Detter J.C."/>
            <person name="Han C."/>
            <person name="Larimer F."/>
            <person name="Land M."/>
            <person name="Hauser L."/>
            <person name="Markowitz V."/>
            <person name="Cheng J.-F."/>
            <person name="Hugenholtz P."/>
            <person name="Woyke T."/>
            <person name="Wu D."/>
            <person name="Tindall B."/>
            <person name="Pomrenke H.G."/>
            <person name="Brambilla E."/>
            <person name="Klenk H.-P."/>
            <person name="Eisen J.A."/>
        </authorList>
    </citation>
    <scope>NUCLEOTIDE SEQUENCE [LARGE SCALE GENOMIC DNA]</scope>
    <source>
        <strain evidence="3">ATCC 33744 / DSM 2228 / GSL</strain>
    </source>
</reference>
<dbReference type="Proteomes" id="UP000006866">
    <property type="component" value="Chromosome"/>
</dbReference>
<keyword evidence="3" id="KW-1185">Reference proteome</keyword>
<accession>E3DM20</accession>
<dbReference type="SUPFAM" id="SSF56281">
    <property type="entry name" value="Metallo-hydrolase/oxidoreductase"/>
    <property type="match status" value="1"/>
</dbReference>
<reference evidence="2 3" key="2">
    <citation type="journal article" date="2011" name="Stand. Genomic Sci.">
        <title>Complete genome sequence of the extremely halophilic Halanaerobium praevalens type strain (GSL).</title>
        <authorList>
            <person name="Ivanova N."/>
            <person name="Sikorski J."/>
            <person name="Chertkov O."/>
            <person name="Nolan M."/>
            <person name="Lucas S."/>
            <person name="Hammon N."/>
            <person name="Deshpande S."/>
            <person name="Cheng J.F."/>
            <person name="Tapia R."/>
            <person name="Han C."/>
            <person name="Goodwin L."/>
            <person name="Pitluck S."/>
            <person name="Huntemann M."/>
            <person name="Liolios K."/>
            <person name="Pagani I."/>
            <person name="Mavromatis K."/>
            <person name="Ovchinikova G."/>
            <person name="Pati A."/>
            <person name="Chen A."/>
            <person name="Palaniappan K."/>
            <person name="Land M."/>
            <person name="Hauser L."/>
            <person name="Brambilla E.M."/>
            <person name="Kannan K.P."/>
            <person name="Rohde M."/>
            <person name="Tindall B.J."/>
            <person name="Goker M."/>
            <person name="Detter J.C."/>
            <person name="Woyke T."/>
            <person name="Bristow J."/>
            <person name="Eisen J.A."/>
            <person name="Markowitz V."/>
            <person name="Hugenholtz P."/>
            <person name="Kyrpides N.C."/>
            <person name="Klenk H.P."/>
            <person name="Lapidus A."/>
        </authorList>
    </citation>
    <scope>NUCLEOTIDE SEQUENCE [LARGE SCALE GENOMIC DNA]</scope>
    <source>
        <strain evidence="3">ATCC 33744 / DSM 2228 / GSL</strain>
    </source>
</reference>
<dbReference type="OrthoDB" id="9803916at2"/>
<dbReference type="Pfam" id="PF00753">
    <property type="entry name" value="Lactamase_B"/>
    <property type="match status" value="1"/>
</dbReference>
<dbReference type="EMBL" id="CP002175">
    <property type="protein sequence ID" value="ADO77298.1"/>
    <property type="molecule type" value="Genomic_DNA"/>
</dbReference>
<dbReference type="InterPro" id="IPR001279">
    <property type="entry name" value="Metallo-B-lactamas"/>
</dbReference>
<dbReference type="PANTHER" id="PTHR13754">
    <property type="entry name" value="METALLO-BETA-LACTAMASE SUPERFAMILY PROTEIN"/>
    <property type="match status" value="1"/>
</dbReference>